<feature type="compositionally biased region" description="Polar residues" evidence="1">
    <location>
        <begin position="167"/>
        <end position="179"/>
    </location>
</feature>
<reference evidence="2 3" key="1">
    <citation type="journal article" date="2020" name="Nature">
        <title>Six reference-quality genomes reveal evolution of bat adaptations.</title>
        <authorList>
            <person name="Jebb D."/>
            <person name="Huang Z."/>
            <person name="Pippel M."/>
            <person name="Hughes G.M."/>
            <person name="Lavrichenko K."/>
            <person name="Devanna P."/>
            <person name="Winkler S."/>
            <person name="Jermiin L.S."/>
            <person name="Skirmuntt E.C."/>
            <person name="Katzourakis A."/>
            <person name="Burkitt-Gray L."/>
            <person name="Ray D.A."/>
            <person name="Sullivan K.A.M."/>
            <person name="Roscito J.G."/>
            <person name="Kirilenko B.M."/>
            <person name="Davalos L.M."/>
            <person name="Corthals A.P."/>
            <person name="Power M.L."/>
            <person name="Jones G."/>
            <person name="Ransome R.D."/>
            <person name="Dechmann D.K.N."/>
            <person name="Locatelli A.G."/>
            <person name="Puechmaille S.J."/>
            <person name="Fedrigo O."/>
            <person name="Jarvis E.D."/>
            <person name="Hiller M."/>
            <person name="Vernes S.C."/>
            <person name="Myers E.W."/>
            <person name="Teeling E.C."/>
        </authorList>
    </citation>
    <scope>NUCLEOTIDE SEQUENCE [LARGE SCALE GENOMIC DNA]</scope>
    <source>
        <strain evidence="2">MMolMol1</strain>
        <tissue evidence="2">Muscle</tissue>
    </source>
</reference>
<feature type="compositionally biased region" description="Polar residues" evidence="1">
    <location>
        <begin position="1"/>
        <end position="11"/>
    </location>
</feature>
<feature type="region of interest" description="Disordered" evidence="1">
    <location>
        <begin position="139"/>
        <end position="179"/>
    </location>
</feature>
<evidence type="ECO:0000313" key="3">
    <source>
        <dbReference type="Proteomes" id="UP000550707"/>
    </source>
</evidence>
<evidence type="ECO:0000256" key="1">
    <source>
        <dbReference type="SAM" id="MobiDB-lite"/>
    </source>
</evidence>
<gene>
    <name evidence="2" type="ORF">HJG59_008327</name>
</gene>
<keyword evidence="3" id="KW-1185">Reference proteome</keyword>
<dbReference type="InParanoid" id="A0A7J8FRN8"/>
<dbReference type="Proteomes" id="UP000550707">
    <property type="component" value="Unassembled WGS sequence"/>
</dbReference>
<evidence type="ECO:0000313" key="2">
    <source>
        <dbReference type="EMBL" id="KAF6450433.1"/>
    </source>
</evidence>
<dbReference type="AlphaFoldDB" id="A0A7J8FRN8"/>
<sequence>MAETPGWSSGLWQGDREPEQPWAKQGSCFPGQAQALSSPPAQRPGWAGGSALSCGSPGEAKQGSCDNKVTHLELKQNTPDGQEPDSQAAAPPACLQGAVLRSLLCSFHVPLCHLGHQRAPLSQALEGLWRTGELEESCMSGTGTAVTGKVTTRPGGDSWGHPKETPHTQGFNKPSRPSV</sequence>
<feature type="compositionally biased region" description="Low complexity" evidence="1">
    <location>
        <begin position="141"/>
        <end position="152"/>
    </location>
</feature>
<feature type="region of interest" description="Disordered" evidence="1">
    <location>
        <begin position="1"/>
        <end position="90"/>
    </location>
</feature>
<protein>
    <submittedName>
        <fullName evidence="2">Uncharacterized protein</fullName>
    </submittedName>
</protein>
<proteinExistence type="predicted"/>
<accession>A0A7J8FRN8</accession>
<organism evidence="2 3">
    <name type="scientific">Molossus molossus</name>
    <name type="common">Pallas' mastiff bat</name>
    <name type="synonym">Vespertilio molossus</name>
    <dbReference type="NCBI Taxonomy" id="27622"/>
    <lineage>
        <taxon>Eukaryota</taxon>
        <taxon>Metazoa</taxon>
        <taxon>Chordata</taxon>
        <taxon>Craniata</taxon>
        <taxon>Vertebrata</taxon>
        <taxon>Euteleostomi</taxon>
        <taxon>Mammalia</taxon>
        <taxon>Eutheria</taxon>
        <taxon>Laurasiatheria</taxon>
        <taxon>Chiroptera</taxon>
        <taxon>Yangochiroptera</taxon>
        <taxon>Molossidae</taxon>
        <taxon>Molossus</taxon>
    </lineage>
</organism>
<comment type="caution">
    <text evidence="2">The sequence shown here is derived from an EMBL/GenBank/DDBJ whole genome shotgun (WGS) entry which is preliminary data.</text>
</comment>
<name>A0A7J8FRN8_MOLMO</name>
<dbReference type="EMBL" id="JACASF010000011">
    <property type="protein sequence ID" value="KAF6450433.1"/>
    <property type="molecule type" value="Genomic_DNA"/>
</dbReference>